<evidence type="ECO:0000256" key="1">
    <source>
        <dbReference type="SAM" id="MobiDB-lite"/>
    </source>
</evidence>
<feature type="region of interest" description="Disordered" evidence="1">
    <location>
        <begin position="37"/>
        <end position="102"/>
    </location>
</feature>
<keyword evidence="3" id="KW-1185">Reference proteome</keyword>
<evidence type="ECO:0000313" key="2">
    <source>
        <dbReference type="EMBL" id="GFS40019.1"/>
    </source>
</evidence>
<gene>
    <name evidence="2" type="ORF">TNIN_371771</name>
</gene>
<accession>A0A8X6MAR0</accession>
<reference evidence="2" key="1">
    <citation type="submission" date="2020-08" db="EMBL/GenBank/DDBJ databases">
        <title>Multicomponent nature underlies the extraordinary mechanical properties of spider dragline silk.</title>
        <authorList>
            <person name="Kono N."/>
            <person name="Nakamura H."/>
            <person name="Mori M."/>
            <person name="Yoshida Y."/>
            <person name="Ohtoshi R."/>
            <person name="Malay A.D."/>
            <person name="Moran D.A.P."/>
            <person name="Tomita M."/>
            <person name="Numata K."/>
            <person name="Arakawa K."/>
        </authorList>
    </citation>
    <scope>NUCLEOTIDE SEQUENCE</scope>
</reference>
<organism evidence="2 3">
    <name type="scientific">Trichonephila inaurata madagascariensis</name>
    <dbReference type="NCBI Taxonomy" id="2747483"/>
    <lineage>
        <taxon>Eukaryota</taxon>
        <taxon>Metazoa</taxon>
        <taxon>Ecdysozoa</taxon>
        <taxon>Arthropoda</taxon>
        <taxon>Chelicerata</taxon>
        <taxon>Arachnida</taxon>
        <taxon>Araneae</taxon>
        <taxon>Araneomorphae</taxon>
        <taxon>Entelegynae</taxon>
        <taxon>Araneoidea</taxon>
        <taxon>Nephilidae</taxon>
        <taxon>Trichonephila</taxon>
        <taxon>Trichonephila inaurata</taxon>
    </lineage>
</organism>
<name>A0A8X6MAR0_9ARAC</name>
<sequence>MEVFVIILIGISEQSQDEGFFIKPQMARNLDPFLSHIRKGSNKRDPSLAKLPNKVRDKQLRSSSPSLNSSLMTKCREEANGFDGPSKIQADPPIGFDPASTC</sequence>
<evidence type="ECO:0000313" key="3">
    <source>
        <dbReference type="Proteomes" id="UP000886998"/>
    </source>
</evidence>
<protein>
    <submittedName>
        <fullName evidence="2">Uncharacterized protein</fullName>
    </submittedName>
</protein>
<proteinExistence type="predicted"/>
<feature type="compositionally biased region" description="Low complexity" evidence="1">
    <location>
        <begin position="61"/>
        <end position="71"/>
    </location>
</feature>
<dbReference type="Proteomes" id="UP000886998">
    <property type="component" value="Unassembled WGS sequence"/>
</dbReference>
<dbReference type="EMBL" id="BMAV01025255">
    <property type="protein sequence ID" value="GFS40019.1"/>
    <property type="molecule type" value="Genomic_DNA"/>
</dbReference>
<dbReference type="AlphaFoldDB" id="A0A8X6MAR0"/>
<comment type="caution">
    <text evidence="2">The sequence shown here is derived from an EMBL/GenBank/DDBJ whole genome shotgun (WGS) entry which is preliminary data.</text>
</comment>